<name>A0A378L725_9GAMM</name>
<dbReference type="Gene3D" id="3.40.50.10240">
    <property type="entry name" value="Thiamin pyrophosphokinase, catalytic domain"/>
    <property type="match status" value="1"/>
</dbReference>
<dbReference type="GO" id="GO:0006772">
    <property type="term" value="P:thiamine metabolic process"/>
    <property type="evidence" value="ECO:0007669"/>
    <property type="project" value="UniProtKB-UniRule"/>
</dbReference>
<dbReference type="SUPFAM" id="SSF63999">
    <property type="entry name" value="Thiamin pyrophosphokinase, catalytic domain"/>
    <property type="match status" value="1"/>
</dbReference>
<evidence type="ECO:0000313" key="7">
    <source>
        <dbReference type="EMBL" id="KTD69956.1"/>
    </source>
</evidence>
<keyword evidence="4" id="KW-0067">ATP-binding</keyword>
<dbReference type="Pfam" id="PF04263">
    <property type="entry name" value="TPK_catalytic"/>
    <property type="match status" value="1"/>
</dbReference>
<dbReference type="GO" id="GO:0009229">
    <property type="term" value="P:thiamine diphosphate biosynthetic process"/>
    <property type="evidence" value="ECO:0007669"/>
    <property type="project" value="InterPro"/>
</dbReference>
<dbReference type="STRING" id="460.Lstg_3397"/>
<protein>
    <recommendedName>
        <fullName evidence="5">Thiamine diphosphokinase</fullName>
        <ecNumber evidence="5">2.7.6.2</ecNumber>
    </recommendedName>
</protein>
<dbReference type="InterPro" id="IPR036759">
    <property type="entry name" value="TPK_catalytic_sf"/>
</dbReference>
<evidence type="ECO:0000256" key="4">
    <source>
        <dbReference type="ARBA" id="ARBA00022840"/>
    </source>
</evidence>
<sequence>MHDVINLTGYQSILCLNGDLPELSFFTGMNVPIIAADGAANSLLDLGIRPQLITGDLDSVRPAILEDHPFLHSADQNYSDFQKAMRYLKDNDLLPAIVVGINGGHLDHILNNINIFMETNCLLYAPPIRGFVLNEKSHINCLLPTHTKISLIGIPTATISSKGLQWELNNSQLSFPGKTSCFNRTRLSEVALEIHQGSVLVLIYEQMIEDAGLSVL</sequence>
<accession>A0A378L725</accession>
<evidence type="ECO:0000256" key="5">
    <source>
        <dbReference type="NCBIfam" id="TIGR01378"/>
    </source>
</evidence>
<reference evidence="8 10" key="2">
    <citation type="submission" date="2018-06" db="EMBL/GenBank/DDBJ databases">
        <authorList>
            <consortium name="Pathogen Informatics"/>
            <person name="Doyle S."/>
        </authorList>
    </citation>
    <scope>NUCLEOTIDE SEQUENCE [LARGE SCALE GENOMIC DNA]</scope>
    <source>
        <strain evidence="8 10">NCTC11991</strain>
    </source>
</reference>
<gene>
    <name evidence="8" type="primary">thiN</name>
    <name evidence="7" type="ORF">Lstg_3397</name>
    <name evidence="8" type="ORF">NCTC11991_00300</name>
</gene>
<dbReference type="GO" id="GO:0030975">
    <property type="term" value="F:thiamine binding"/>
    <property type="evidence" value="ECO:0007669"/>
    <property type="project" value="InterPro"/>
</dbReference>
<feature type="domain" description="Thiamin pyrophosphokinase thiamin-binding" evidence="6">
    <location>
        <begin position="135"/>
        <end position="200"/>
    </location>
</feature>
<dbReference type="EMBL" id="LNYZ01000043">
    <property type="protein sequence ID" value="KTD69956.1"/>
    <property type="molecule type" value="Genomic_DNA"/>
</dbReference>
<dbReference type="Pfam" id="PF04265">
    <property type="entry name" value="TPK_B1_binding"/>
    <property type="match status" value="1"/>
</dbReference>
<evidence type="ECO:0000256" key="3">
    <source>
        <dbReference type="ARBA" id="ARBA00022777"/>
    </source>
</evidence>
<dbReference type="InterPro" id="IPR006282">
    <property type="entry name" value="Thi_PPkinase"/>
</dbReference>
<dbReference type="EMBL" id="UGOY01000001">
    <property type="protein sequence ID" value="STY21732.1"/>
    <property type="molecule type" value="Genomic_DNA"/>
</dbReference>
<evidence type="ECO:0000256" key="2">
    <source>
        <dbReference type="ARBA" id="ARBA00022741"/>
    </source>
</evidence>
<dbReference type="InterPro" id="IPR007373">
    <property type="entry name" value="Thiamin_PyroPKinase_B1-bd"/>
</dbReference>
<dbReference type="EC" id="2.7.6.2" evidence="5"/>
<dbReference type="AlphaFoldDB" id="A0A378L725"/>
<dbReference type="SUPFAM" id="SSF63862">
    <property type="entry name" value="Thiamin pyrophosphokinase, substrate-binding domain"/>
    <property type="match status" value="1"/>
</dbReference>
<dbReference type="PANTHER" id="PTHR41299">
    <property type="entry name" value="THIAMINE PYROPHOSPHOKINASE"/>
    <property type="match status" value="1"/>
</dbReference>
<proteinExistence type="predicted"/>
<dbReference type="RefSeq" id="WP_058478826.1">
    <property type="nucleotide sequence ID" value="NZ_CAAAIO010000034.1"/>
</dbReference>
<dbReference type="Proteomes" id="UP000255110">
    <property type="component" value="Unassembled WGS sequence"/>
</dbReference>
<dbReference type="PANTHER" id="PTHR41299:SF1">
    <property type="entry name" value="THIAMINE PYROPHOSPHOKINASE"/>
    <property type="match status" value="1"/>
</dbReference>
<evidence type="ECO:0000259" key="6">
    <source>
        <dbReference type="SMART" id="SM00983"/>
    </source>
</evidence>
<dbReference type="GO" id="GO:0005524">
    <property type="term" value="F:ATP binding"/>
    <property type="evidence" value="ECO:0007669"/>
    <property type="project" value="UniProtKB-KW"/>
</dbReference>
<dbReference type="GO" id="GO:0016301">
    <property type="term" value="F:kinase activity"/>
    <property type="evidence" value="ECO:0007669"/>
    <property type="project" value="UniProtKB-KW"/>
</dbReference>
<dbReference type="Proteomes" id="UP000054820">
    <property type="component" value="Unassembled WGS sequence"/>
</dbReference>
<evidence type="ECO:0000313" key="9">
    <source>
        <dbReference type="Proteomes" id="UP000054820"/>
    </source>
</evidence>
<keyword evidence="3 8" id="KW-0418">Kinase</keyword>
<keyword evidence="2" id="KW-0547">Nucleotide-binding</keyword>
<dbReference type="GO" id="GO:0004788">
    <property type="term" value="F:thiamine diphosphokinase activity"/>
    <property type="evidence" value="ECO:0007669"/>
    <property type="project" value="UniProtKB-UniRule"/>
</dbReference>
<evidence type="ECO:0000313" key="10">
    <source>
        <dbReference type="Proteomes" id="UP000255110"/>
    </source>
</evidence>
<keyword evidence="1 8" id="KW-0808">Transferase</keyword>
<dbReference type="SMART" id="SM00983">
    <property type="entry name" value="TPK_B1_binding"/>
    <property type="match status" value="1"/>
</dbReference>
<dbReference type="NCBIfam" id="TIGR01378">
    <property type="entry name" value="thi_PPkinase"/>
    <property type="match status" value="1"/>
</dbReference>
<reference evidence="7 9" key="1">
    <citation type="submission" date="2015-11" db="EMBL/GenBank/DDBJ databases">
        <title>Genomic analysis of 38 Legionella species identifies large and diverse effector repertoires.</title>
        <authorList>
            <person name="Burstein D."/>
            <person name="Amaro F."/>
            <person name="Zusman T."/>
            <person name="Lifshitz Z."/>
            <person name="Cohen O."/>
            <person name="Gilbert J.A."/>
            <person name="Pupko T."/>
            <person name="Shuman H.A."/>
            <person name="Segal G."/>
        </authorList>
    </citation>
    <scope>NUCLEOTIDE SEQUENCE [LARGE SCALE GENOMIC DNA]</scope>
    <source>
        <strain evidence="7 9">SC-18-C9</strain>
    </source>
</reference>
<dbReference type="InterPro" id="IPR036371">
    <property type="entry name" value="TPK_B1-bd_sf"/>
</dbReference>
<dbReference type="CDD" id="cd07995">
    <property type="entry name" value="TPK"/>
    <property type="match status" value="1"/>
</dbReference>
<dbReference type="InterPro" id="IPR007371">
    <property type="entry name" value="TPK_catalytic"/>
</dbReference>
<evidence type="ECO:0000256" key="1">
    <source>
        <dbReference type="ARBA" id="ARBA00022679"/>
    </source>
</evidence>
<evidence type="ECO:0000313" key="8">
    <source>
        <dbReference type="EMBL" id="STY21732.1"/>
    </source>
</evidence>
<dbReference type="InterPro" id="IPR053149">
    <property type="entry name" value="TPK"/>
</dbReference>
<keyword evidence="9" id="KW-1185">Reference proteome</keyword>
<dbReference type="OrthoDB" id="7057856at2"/>
<organism evidence="8 10">
    <name type="scientific">Legionella steigerwaltii</name>
    <dbReference type="NCBI Taxonomy" id="460"/>
    <lineage>
        <taxon>Bacteria</taxon>
        <taxon>Pseudomonadati</taxon>
        <taxon>Pseudomonadota</taxon>
        <taxon>Gammaproteobacteria</taxon>
        <taxon>Legionellales</taxon>
        <taxon>Legionellaceae</taxon>
        <taxon>Legionella</taxon>
    </lineage>
</organism>